<evidence type="ECO:0000313" key="3">
    <source>
        <dbReference type="Proteomes" id="UP000095280"/>
    </source>
</evidence>
<dbReference type="WBParaSite" id="maker-unitig_27059-snap-gene-0.1-mRNA-1">
    <property type="protein sequence ID" value="maker-unitig_27059-snap-gene-0.1-mRNA-1"/>
    <property type="gene ID" value="maker-unitig_27059-snap-gene-0.1"/>
</dbReference>
<keyword evidence="2" id="KW-0812">Transmembrane</keyword>
<name>A0A1I8FB82_9PLAT</name>
<evidence type="ECO:0000313" key="4">
    <source>
        <dbReference type="WBParaSite" id="maker-unitig_27059-snap-gene-0.1-mRNA-1"/>
    </source>
</evidence>
<keyword evidence="2" id="KW-1133">Transmembrane helix</keyword>
<feature type="transmembrane region" description="Helical" evidence="2">
    <location>
        <begin position="50"/>
        <end position="72"/>
    </location>
</feature>
<sequence>SQAASRSAAQTAAAQDSQQSETDAKDQQSGIDWSNGAQGILSCQRHILDAAALVGLLLFALGLVFTVGLNWLSSNDSVQDWLKTISDLLKSHTGQEIEIQQFAEQQSVS</sequence>
<dbReference type="AlphaFoldDB" id="A0A1I8FB82"/>
<feature type="region of interest" description="Disordered" evidence="1">
    <location>
        <begin position="1"/>
        <end position="31"/>
    </location>
</feature>
<organism evidence="3 4">
    <name type="scientific">Macrostomum lignano</name>
    <dbReference type="NCBI Taxonomy" id="282301"/>
    <lineage>
        <taxon>Eukaryota</taxon>
        <taxon>Metazoa</taxon>
        <taxon>Spiralia</taxon>
        <taxon>Lophotrochozoa</taxon>
        <taxon>Platyhelminthes</taxon>
        <taxon>Rhabditophora</taxon>
        <taxon>Macrostomorpha</taxon>
        <taxon>Macrostomida</taxon>
        <taxon>Macrostomidae</taxon>
        <taxon>Macrostomum</taxon>
    </lineage>
</organism>
<reference evidence="4" key="1">
    <citation type="submission" date="2016-11" db="UniProtKB">
        <authorList>
            <consortium name="WormBaseParasite"/>
        </authorList>
    </citation>
    <scope>IDENTIFICATION</scope>
</reference>
<proteinExistence type="predicted"/>
<evidence type="ECO:0000256" key="1">
    <source>
        <dbReference type="SAM" id="MobiDB-lite"/>
    </source>
</evidence>
<protein>
    <submittedName>
        <fullName evidence="4">Flagellar M-ring protein FliF</fullName>
    </submittedName>
</protein>
<evidence type="ECO:0000256" key="2">
    <source>
        <dbReference type="SAM" id="Phobius"/>
    </source>
</evidence>
<keyword evidence="3" id="KW-1185">Reference proteome</keyword>
<dbReference type="Proteomes" id="UP000095280">
    <property type="component" value="Unplaced"/>
</dbReference>
<accession>A0A1I8FB82</accession>
<keyword evidence="2" id="KW-0472">Membrane</keyword>
<feature type="compositionally biased region" description="Low complexity" evidence="1">
    <location>
        <begin position="1"/>
        <end position="20"/>
    </location>
</feature>